<dbReference type="Pfam" id="PF09186">
    <property type="entry name" value="DUF1949"/>
    <property type="match status" value="1"/>
</dbReference>
<name>A0A250KZX4_9GAMM</name>
<evidence type="ECO:0000259" key="2">
    <source>
        <dbReference type="Pfam" id="PF01205"/>
    </source>
</evidence>
<feature type="domain" description="Impact N-terminal" evidence="2">
    <location>
        <begin position="16"/>
        <end position="121"/>
    </location>
</feature>
<comment type="similarity">
    <text evidence="1">Belongs to the IMPACT family.</text>
</comment>
<keyword evidence="5" id="KW-1185">Reference proteome</keyword>
<dbReference type="InterPro" id="IPR020568">
    <property type="entry name" value="Ribosomal_Su5_D2-typ_SF"/>
</dbReference>
<dbReference type="GO" id="GO:0043168">
    <property type="term" value="F:anion binding"/>
    <property type="evidence" value="ECO:0007669"/>
    <property type="project" value="UniProtKB-ARBA"/>
</dbReference>
<dbReference type="Proteomes" id="UP000266313">
    <property type="component" value="Chromosome"/>
</dbReference>
<reference evidence="4 5" key="1">
    <citation type="submission" date="2016-12" db="EMBL/GenBank/DDBJ databases">
        <title>Genome sequencing of Methylocaldum marinum.</title>
        <authorList>
            <person name="Takeuchi M."/>
            <person name="Kamagata Y."/>
            <person name="Hiraoka S."/>
            <person name="Oshima K."/>
            <person name="Hattori M."/>
            <person name="Iwasaki W."/>
        </authorList>
    </citation>
    <scope>NUCLEOTIDE SEQUENCE [LARGE SCALE GENOMIC DNA]</scope>
    <source>
        <strain evidence="4 5">S8</strain>
    </source>
</reference>
<dbReference type="KEGG" id="mmai:sS8_5220"/>
<dbReference type="RefSeq" id="WP_119632179.1">
    <property type="nucleotide sequence ID" value="NZ_AP017928.1"/>
</dbReference>
<dbReference type="PANTHER" id="PTHR16301">
    <property type="entry name" value="IMPACT-RELATED"/>
    <property type="match status" value="1"/>
</dbReference>
<evidence type="ECO:0000259" key="3">
    <source>
        <dbReference type="Pfam" id="PF09186"/>
    </source>
</evidence>
<dbReference type="EMBL" id="AP017928">
    <property type="protein sequence ID" value="BBA37142.1"/>
    <property type="molecule type" value="Genomic_DNA"/>
</dbReference>
<dbReference type="SUPFAM" id="SSF54211">
    <property type="entry name" value="Ribosomal protein S5 domain 2-like"/>
    <property type="match status" value="1"/>
</dbReference>
<organism evidence="4 5">
    <name type="scientific">Methylocaldum marinum</name>
    <dbReference type="NCBI Taxonomy" id="1432792"/>
    <lineage>
        <taxon>Bacteria</taxon>
        <taxon>Pseudomonadati</taxon>
        <taxon>Pseudomonadota</taxon>
        <taxon>Gammaproteobacteria</taxon>
        <taxon>Methylococcales</taxon>
        <taxon>Methylococcaceae</taxon>
        <taxon>Methylocaldum</taxon>
    </lineage>
</organism>
<dbReference type="GO" id="GO:0005737">
    <property type="term" value="C:cytoplasm"/>
    <property type="evidence" value="ECO:0007669"/>
    <property type="project" value="TreeGrafter"/>
</dbReference>
<sequence>MYLIEKGSESSFTVNHSRFIGYALPCADEPQLRSRLFEIASAHPTAHHLAFAYRIKTDNGVIAHFSDAGEPSGTAGKPILAHISGFDVVNALVAVVRYFGGIKLGAGGLVRAYGGTAKLALEKASLIPYVEYAELELTIEYPNLQPLTYQVEKAGGEIVSRVFGEKIDVVVRLPAAEAPAIARRFNGTST</sequence>
<dbReference type="InterPro" id="IPR001498">
    <property type="entry name" value="Impact_N"/>
</dbReference>
<dbReference type="Gene3D" id="3.30.70.240">
    <property type="match status" value="1"/>
</dbReference>
<feature type="domain" description="UPF0029" evidence="3">
    <location>
        <begin position="137"/>
        <end position="184"/>
    </location>
</feature>
<dbReference type="OrthoDB" id="9813771at2"/>
<dbReference type="GO" id="GO:0006446">
    <property type="term" value="P:regulation of translational initiation"/>
    <property type="evidence" value="ECO:0007669"/>
    <property type="project" value="TreeGrafter"/>
</dbReference>
<dbReference type="InterPro" id="IPR015269">
    <property type="entry name" value="UPF0029_Impact_C"/>
</dbReference>
<dbReference type="AlphaFoldDB" id="A0A250KZX4"/>
<dbReference type="GO" id="GO:0032561">
    <property type="term" value="F:guanyl ribonucleotide binding"/>
    <property type="evidence" value="ECO:0007669"/>
    <property type="project" value="UniProtKB-ARBA"/>
</dbReference>
<dbReference type="SUPFAM" id="SSF54980">
    <property type="entry name" value="EF-G C-terminal domain-like"/>
    <property type="match status" value="1"/>
</dbReference>
<dbReference type="Gene3D" id="3.30.230.30">
    <property type="entry name" value="Impact, N-terminal domain"/>
    <property type="match status" value="1"/>
</dbReference>
<protein>
    <submittedName>
        <fullName evidence="4">Uncharacterized protein</fullName>
    </submittedName>
</protein>
<dbReference type="GO" id="GO:0017111">
    <property type="term" value="F:ribonucleoside triphosphate phosphatase activity"/>
    <property type="evidence" value="ECO:0007669"/>
    <property type="project" value="UniProtKB-ARBA"/>
</dbReference>
<dbReference type="InterPro" id="IPR035647">
    <property type="entry name" value="EFG_III/V"/>
</dbReference>
<evidence type="ECO:0000313" key="4">
    <source>
        <dbReference type="EMBL" id="BBA37142.1"/>
    </source>
</evidence>
<dbReference type="PANTHER" id="PTHR16301:SF20">
    <property type="entry name" value="IMPACT FAMILY MEMBER YIGZ"/>
    <property type="match status" value="1"/>
</dbReference>
<proteinExistence type="inferred from homology"/>
<evidence type="ECO:0000256" key="1">
    <source>
        <dbReference type="ARBA" id="ARBA00007665"/>
    </source>
</evidence>
<dbReference type="InterPro" id="IPR023582">
    <property type="entry name" value="Impact"/>
</dbReference>
<dbReference type="Pfam" id="PF01205">
    <property type="entry name" value="Impact_N"/>
    <property type="match status" value="1"/>
</dbReference>
<accession>A0A250KZX4</accession>
<dbReference type="InterPro" id="IPR036956">
    <property type="entry name" value="Impact_N_sf"/>
</dbReference>
<gene>
    <name evidence="4" type="ORF">sS8_5220</name>
</gene>
<evidence type="ECO:0000313" key="5">
    <source>
        <dbReference type="Proteomes" id="UP000266313"/>
    </source>
</evidence>